<name>K6PNR0_9FIRM</name>
<evidence type="ECO:0000256" key="1">
    <source>
        <dbReference type="SAM" id="Phobius"/>
    </source>
</evidence>
<dbReference type="STRING" id="867903.ThesuDRAFT_02245"/>
<gene>
    <name evidence="2" type="ORF">ThesuDRAFT_02245</name>
</gene>
<evidence type="ECO:0000313" key="3">
    <source>
        <dbReference type="Proteomes" id="UP000005710"/>
    </source>
</evidence>
<dbReference type="EMBL" id="AENY02000003">
    <property type="protein sequence ID" value="EKP94507.1"/>
    <property type="molecule type" value="Genomic_DNA"/>
</dbReference>
<dbReference type="AlphaFoldDB" id="K6PNR0"/>
<keyword evidence="3" id="KW-1185">Reference proteome</keyword>
<keyword evidence="1" id="KW-0472">Membrane</keyword>
<reference evidence="2" key="1">
    <citation type="submission" date="2010-10" db="EMBL/GenBank/DDBJ databases">
        <authorList>
            <consortium name="US DOE Joint Genome Institute (JGI-PGF)"/>
            <person name="Lucas S."/>
            <person name="Copeland A."/>
            <person name="Lapidus A."/>
            <person name="Bruce D."/>
            <person name="Goodwin L."/>
            <person name="Pitluck S."/>
            <person name="Kyrpides N."/>
            <person name="Mavromatis K."/>
            <person name="Detter J.C."/>
            <person name="Han C."/>
            <person name="Land M."/>
            <person name="Hauser L."/>
            <person name="Markowitz V."/>
            <person name="Cheng J.-F."/>
            <person name="Hugenholtz P."/>
            <person name="Woyke T."/>
            <person name="Wu D."/>
            <person name="Pukall R."/>
            <person name="Wahrenburg C."/>
            <person name="Brambilla E."/>
            <person name="Klenk H.-P."/>
            <person name="Eisen J.A."/>
        </authorList>
    </citation>
    <scope>NUCLEOTIDE SEQUENCE [LARGE SCALE GENOMIC DNA]</scope>
    <source>
        <strain evidence="2">DSM 13965</strain>
    </source>
</reference>
<keyword evidence="1" id="KW-1133">Transmembrane helix</keyword>
<feature type="transmembrane region" description="Helical" evidence="1">
    <location>
        <begin position="6"/>
        <end position="27"/>
    </location>
</feature>
<reference evidence="2" key="2">
    <citation type="submission" date="2012-10" db="EMBL/GenBank/DDBJ databases">
        <title>Improved high-quality draft of Thermaerobacter subterraneus C21, DSM 13965.</title>
        <authorList>
            <consortium name="DOE Joint Genome Institute"/>
            <person name="Eisen J."/>
            <person name="Huntemann M."/>
            <person name="Wei C.-L."/>
            <person name="Han J."/>
            <person name="Detter J.C."/>
            <person name="Han C."/>
            <person name="Tapia R."/>
            <person name="Chen A."/>
            <person name="Kyrpides N."/>
            <person name="Mavromatis K."/>
            <person name="Markowitz V."/>
            <person name="Szeto E."/>
            <person name="Ivanova N."/>
            <person name="Mikhailova N."/>
            <person name="Ovchinnikova G."/>
            <person name="Pagani I."/>
            <person name="Pati A."/>
            <person name="Goodwin L."/>
            <person name="Nordberg H.P."/>
            <person name="Cantor M.N."/>
            <person name="Hua S.X."/>
            <person name="Woyke T."/>
            <person name="Eisen J."/>
            <person name="Klenk H.-P."/>
        </authorList>
    </citation>
    <scope>NUCLEOTIDE SEQUENCE [LARGE SCALE GENOMIC DNA]</scope>
    <source>
        <strain evidence="2">DSM 13965</strain>
    </source>
</reference>
<accession>K6PNR0</accession>
<organism evidence="2 3">
    <name type="scientific">Thermaerobacter subterraneus DSM 13965</name>
    <dbReference type="NCBI Taxonomy" id="867903"/>
    <lineage>
        <taxon>Bacteria</taxon>
        <taxon>Bacillati</taxon>
        <taxon>Bacillota</taxon>
        <taxon>Clostridia</taxon>
        <taxon>Eubacteriales</taxon>
        <taxon>Clostridiales Family XVII. Incertae Sedis</taxon>
        <taxon>Thermaerobacter</taxon>
    </lineage>
</organism>
<dbReference type="Proteomes" id="UP000005710">
    <property type="component" value="Unassembled WGS sequence"/>
</dbReference>
<comment type="caution">
    <text evidence="2">The sequence shown here is derived from an EMBL/GenBank/DDBJ whole genome shotgun (WGS) entry which is preliminary data.</text>
</comment>
<keyword evidence="1" id="KW-0812">Transmembrane</keyword>
<proteinExistence type="predicted"/>
<dbReference type="HOGENOM" id="CLU_3259086_0_0_9"/>
<sequence>MFEVLESVELLAVMIVIFLCLVAVDTVERFTGRPLEKSGEDD</sequence>
<protein>
    <submittedName>
        <fullName evidence="2">Uncharacterized protein</fullName>
    </submittedName>
</protein>
<dbReference type="RefSeq" id="WP_006904526.1">
    <property type="nucleotide sequence ID" value="NZ_JH976535.1"/>
</dbReference>
<evidence type="ECO:0000313" key="2">
    <source>
        <dbReference type="EMBL" id="EKP94507.1"/>
    </source>
</evidence>